<evidence type="ECO:0000256" key="1">
    <source>
        <dbReference type="SAM" id="MobiDB-lite"/>
    </source>
</evidence>
<evidence type="ECO:0000313" key="2">
    <source>
        <dbReference type="EMBL" id="CAF1021512.1"/>
    </source>
</evidence>
<organism evidence="2 3">
    <name type="scientific">Adineta steineri</name>
    <dbReference type="NCBI Taxonomy" id="433720"/>
    <lineage>
        <taxon>Eukaryota</taxon>
        <taxon>Metazoa</taxon>
        <taxon>Spiralia</taxon>
        <taxon>Gnathifera</taxon>
        <taxon>Rotifera</taxon>
        <taxon>Eurotatoria</taxon>
        <taxon>Bdelloidea</taxon>
        <taxon>Adinetida</taxon>
        <taxon>Adinetidae</taxon>
        <taxon>Adineta</taxon>
    </lineage>
</organism>
<accession>A0A814I790</accession>
<dbReference type="EMBL" id="CAJNOE010000183">
    <property type="protein sequence ID" value="CAF1021512.1"/>
    <property type="molecule type" value="Genomic_DNA"/>
</dbReference>
<feature type="region of interest" description="Disordered" evidence="1">
    <location>
        <begin position="40"/>
        <end position="75"/>
    </location>
</feature>
<dbReference type="AlphaFoldDB" id="A0A814I790"/>
<sequence length="157" mass="17778">MKTALISVLYNESESDDEVLYNHNISIKLEDSYSDLLTNESRRKKRTKNKHSIDVHQDSSNEDETQLNPATHKQDSSNTVFFQDNALQSIENKVDDFGKSKIKMNNIIHQVVSSSKTGSHNLDSCLDSNTQVLFSSTVDYNGQNLITIVAKDFEDYA</sequence>
<comment type="caution">
    <text evidence="2">The sequence shown here is derived from an EMBL/GenBank/DDBJ whole genome shotgun (WGS) entry which is preliminary data.</text>
</comment>
<protein>
    <submittedName>
        <fullName evidence="2">Uncharacterized protein</fullName>
    </submittedName>
</protein>
<name>A0A814I790_9BILA</name>
<proteinExistence type="predicted"/>
<evidence type="ECO:0000313" key="3">
    <source>
        <dbReference type="Proteomes" id="UP000663860"/>
    </source>
</evidence>
<feature type="compositionally biased region" description="Polar residues" evidence="1">
    <location>
        <begin position="66"/>
        <end position="75"/>
    </location>
</feature>
<reference evidence="2" key="1">
    <citation type="submission" date="2021-02" db="EMBL/GenBank/DDBJ databases">
        <authorList>
            <person name="Nowell W R."/>
        </authorList>
    </citation>
    <scope>NUCLEOTIDE SEQUENCE</scope>
</reference>
<gene>
    <name evidence="2" type="ORF">IZO911_LOCUS18749</name>
</gene>
<dbReference type="Proteomes" id="UP000663860">
    <property type="component" value="Unassembled WGS sequence"/>
</dbReference>